<dbReference type="Pfam" id="PF02770">
    <property type="entry name" value="Acyl-CoA_dh_M"/>
    <property type="match status" value="1"/>
</dbReference>
<keyword evidence="3 5" id="KW-0285">Flavoprotein</keyword>
<protein>
    <submittedName>
        <fullName evidence="9">Acyl-CoA dehydrogenase family protein</fullName>
    </submittedName>
</protein>
<sequence>MSSDPVDYGRLDAGRDCNYWTLDPTLRYEARRVLPEGEREWSLDTLSAFGDAVGHGFADRSDRIDRHPPELHTYDADGEVVNEVEYHPDQFENERVAYDEFRLTHDAFHAPPGREERAGFTHTLFMQALLSYADVGFTCPASMTTGAAVALEAADETDDPVLGEYFRRLTSADYDDHIEGAMFLTEKQGGSDVGTNEVRAEPREDGTYALHGEKWFCSNIDAQGALVLARTPDAPEGTAGLSLFLVPREVDGERNDALFRRLKDKLGTLSVPTGEIEYRGATGYLVGEEGAGFKLMAEMMNYERLTNATGALGVMGRALLEAKVRAADREAFGKRLDEHALMRRDLAELTVEYEAAAAFSFEAARQYDEWKRGDAGPDSDAFKLFRLLVPVAKYRTARDSVSVASYCMEVLGGNGYVRDATTPRLLRDTQVLPIWEGASNVISLDVLRVLNREAAHEALFPFVEDLLAVEHDALAALADEVRGSFRDLQTALGTLATEDADYAQYHAKELADLIYDVVAAALLVSEADTELGNGDARKALVAELFVDEHLRADGTRGIASGGRFGDEHFDALARYASVDPGVLDGAAAPADD</sequence>
<comment type="cofactor">
    <cofactor evidence="1 5">
        <name>FAD</name>
        <dbReference type="ChEBI" id="CHEBI:57692"/>
    </cofactor>
</comment>
<dbReference type="Pfam" id="PF18158">
    <property type="entry name" value="AidB_N"/>
    <property type="match status" value="1"/>
</dbReference>
<dbReference type="SUPFAM" id="SSF47203">
    <property type="entry name" value="Acyl-CoA dehydrogenase C-terminal domain-like"/>
    <property type="match status" value="1"/>
</dbReference>
<dbReference type="SUPFAM" id="SSF56645">
    <property type="entry name" value="Acyl-CoA dehydrogenase NM domain-like"/>
    <property type="match status" value="1"/>
</dbReference>
<comment type="similarity">
    <text evidence="2 5">Belongs to the acyl-CoA dehydrogenase family.</text>
</comment>
<dbReference type="GeneID" id="79265425"/>
<dbReference type="InterPro" id="IPR006089">
    <property type="entry name" value="Acyl-CoA_DH_CS"/>
</dbReference>
<dbReference type="Pfam" id="PF00441">
    <property type="entry name" value="Acyl-CoA_dh_1"/>
    <property type="match status" value="1"/>
</dbReference>
<dbReference type="GO" id="GO:0016491">
    <property type="term" value="F:oxidoreductase activity"/>
    <property type="evidence" value="ECO:0007669"/>
    <property type="project" value="UniProtKB-KW"/>
</dbReference>
<proteinExistence type="inferred from homology"/>
<evidence type="ECO:0000259" key="7">
    <source>
        <dbReference type="Pfam" id="PF02770"/>
    </source>
</evidence>
<dbReference type="InterPro" id="IPR041504">
    <property type="entry name" value="AidB_N"/>
</dbReference>
<dbReference type="RefSeq" id="WP_276234763.1">
    <property type="nucleotide sequence ID" value="NZ_CP119802.1"/>
</dbReference>
<feature type="domain" description="Acyl-CoA dehydrogenase/oxidase C-terminal" evidence="6">
    <location>
        <begin position="290"/>
        <end position="448"/>
    </location>
</feature>
<evidence type="ECO:0000256" key="1">
    <source>
        <dbReference type="ARBA" id="ARBA00001974"/>
    </source>
</evidence>
<feature type="domain" description="Adaptive response protein AidB N-terminal" evidence="8">
    <location>
        <begin position="15"/>
        <end position="175"/>
    </location>
</feature>
<reference evidence="9 10" key="1">
    <citation type="journal article" date="2019" name="Int. J. Syst. Evol. Microbiol.">
        <title>The Global Catalogue of Microorganisms (GCM) 10K type strain sequencing project: providing services to taxonomists for standard genome sequencing and annotation.</title>
        <authorList>
            <consortium name="The Broad Institute Genomics Platform"/>
            <consortium name="The Broad Institute Genome Sequencing Center for Infectious Disease"/>
            <person name="Wu L."/>
            <person name="Ma J."/>
        </authorList>
    </citation>
    <scope>NUCLEOTIDE SEQUENCE [LARGE SCALE GENOMIC DNA]</scope>
    <source>
        <strain evidence="9 10">DT85</strain>
    </source>
</reference>
<evidence type="ECO:0000256" key="5">
    <source>
        <dbReference type="RuleBase" id="RU362125"/>
    </source>
</evidence>
<comment type="caution">
    <text evidence="9">The sequence shown here is derived from an EMBL/GenBank/DDBJ whole genome shotgun (WGS) entry which is preliminary data.</text>
</comment>
<dbReference type="Gene3D" id="2.40.110.20">
    <property type="match status" value="1"/>
</dbReference>
<gene>
    <name evidence="9" type="ORF">ACFQJ4_00400</name>
</gene>
<dbReference type="InterPro" id="IPR006091">
    <property type="entry name" value="Acyl-CoA_Oxase/DH_mid-dom"/>
</dbReference>
<keyword evidence="10" id="KW-1185">Reference proteome</keyword>
<evidence type="ECO:0000259" key="8">
    <source>
        <dbReference type="Pfam" id="PF18158"/>
    </source>
</evidence>
<dbReference type="AlphaFoldDB" id="A0ABD5ZJR8"/>
<feature type="domain" description="Acyl-CoA oxidase/dehydrogenase middle" evidence="7">
    <location>
        <begin position="181"/>
        <end position="278"/>
    </location>
</feature>
<accession>A0ABD5ZJR8</accession>
<dbReference type="Proteomes" id="UP001596398">
    <property type="component" value="Unassembled WGS sequence"/>
</dbReference>
<keyword evidence="4 5" id="KW-0274">FAD</keyword>
<evidence type="ECO:0000256" key="3">
    <source>
        <dbReference type="ARBA" id="ARBA00022630"/>
    </source>
</evidence>
<dbReference type="InterPro" id="IPR009075">
    <property type="entry name" value="AcylCo_DH/oxidase_C"/>
</dbReference>
<dbReference type="PANTHER" id="PTHR42707:SF2">
    <property type="entry name" value="ACD11 DEHYDROGENASE"/>
    <property type="match status" value="1"/>
</dbReference>
<dbReference type="PROSITE" id="PS00073">
    <property type="entry name" value="ACYL_COA_DH_2"/>
    <property type="match status" value="1"/>
</dbReference>
<evidence type="ECO:0000313" key="9">
    <source>
        <dbReference type="EMBL" id="MFC7233767.1"/>
    </source>
</evidence>
<dbReference type="Gene3D" id="6.10.250.600">
    <property type="match status" value="1"/>
</dbReference>
<dbReference type="InterPro" id="IPR036250">
    <property type="entry name" value="AcylCo_DH-like_C"/>
</dbReference>
<dbReference type="Gene3D" id="1.20.140.10">
    <property type="entry name" value="Butyryl-CoA Dehydrogenase, subunit A, domain 3"/>
    <property type="match status" value="1"/>
</dbReference>
<organism evidence="9 10">
    <name type="scientific">Halosegnis marinus</name>
    <dbReference type="NCBI Taxonomy" id="3034023"/>
    <lineage>
        <taxon>Archaea</taxon>
        <taxon>Methanobacteriati</taxon>
        <taxon>Methanobacteriota</taxon>
        <taxon>Stenosarchaea group</taxon>
        <taxon>Halobacteria</taxon>
        <taxon>Halobacteriales</taxon>
        <taxon>Natronomonadaceae</taxon>
        <taxon>Halosegnis</taxon>
    </lineage>
</organism>
<name>A0ABD5ZJR8_9EURY</name>
<dbReference type="InterPro" id="IPR009100">
    <property type="entry name" value="AcylCoA_DH/oxidase_NM_dom_sf"/>
</dbReference>
<dbReference type="EMBL" id="JBHTAP010000001">
    <property type="protein sequence ID" value="MFC7233767.1"/>
    <property type="molecule type" value="Genomic_DNA"/>
</dbReference>
<dbReference type="InterPro" id="IPR052904">
    <property type="entry name" value="Acyl-CoA_dehydrogenase-like"/>
</dbReference>
<evidence type="ECO:0000259" key="6">
    <source>
        <dbReference type="Pfam" id="PF00441"/>
    </source>
</evidence>
<evidence type="ECO:0000256" key="4">
    <source>
        <dbReference type="ARBA" id="ARBA00022827"/>
    </source>
</evidence>
<keyword evidence="5" id="KW-0560">Oxidoreductase</keyword>
<evidence type="ECO:0000313" key="10">
    <source>
        <dbReference type="Proteomes" id="UP001596398"/>
    </source>
</evidence>
<evidence type="ECO:0000256" key="2">
    <source>
        <dbReference type="ARBA" id="ARBA00009347"/>
    </source>
</evidence>
<dbReference type="PANTHER" id="PTHR42707">
    <property type="entry name" value="ACYL-COA DEHYDROGENASE"/>
    <property type="match status" value="1"/>
</dbReference>